<evidence type="ECO:0000313" key="4">
    <source>
        <dbReference type="EMBL" id="CAL6081946.1"/>
    </source>
</evidence>
<reference evidence="3" key="1">
    <citation type="submission" date="2023-06" db="EMBL/GenBank/DDBJ databases">
        <authorList>
            <person name="Kurt Z."/>
        </authorList>
    </citation>
    <scope>NUCLEOTIDE SEQUENCE</scope>
</reference>
<dbReference type="AlphaFoldDB" id="A0AA86NH56"/>
<accession>A0AA86NH56</accession>
<dbReference type="Pfam" id="PF00773">
    <property type="entry name" value="RNB"/>
    <property type="match status" value="1"/>
</dbReference>
<feature type="compositionally biased region" description="Low complexity" evidence="1">
    <location>
        <begin position="10"/>
        <end position="28"/>
    </location>
</feature>
<dbReference type="GO" id="GO:0006402">
    <property type="term" value="P:mRNA catabolic process"/>
    <property type="evidence" value="ECO:0007669"/>
    <property type="project" value="TreeGrafter"/>
</dbReference>
<dbReference type="GO" id="GO:0000932">
    <property type="term" value="C:P-body"/>
    <property type="evidence" value="ECO:0007669"/>
    <property type="project" value="TreeGrafter"/>
</dbReference>
<protein>
    <submittedName>
        <fullName evidence="3">Ribonuclease</fullName>
    </submittedName>
</protein>
<dbReference type="PANTHER" id="PTHR23355:SF9">
    <property type="entry name" value="DIS3-LIKE EXONUCLEASE 2"/>
    <property type="match status" value="1"/>
</dbReference>
<reference evidence="4 5" key="2">
    <citation type="submission" date="2024-07" db="EMBL/GenBank/DDBJ databases">
        <authorList>
            <person name="Akdeniz Z."/>
        </authorList>
    </citation>
    <scope>NUCLEOTIDE SEQUENCE [LARGE SCALE GENOMIC DNA]</scope>
</reference>
<evidence type="ECO:0000313" key="3">
    <source>
        <dbReference type="EMBL" id="CAI9919837.1"/>
    </source>
</evidence>
<feature type="region of interest" description="Disordered" evidence="1">
    <location>
        <begin position="1"/>
        <end position="29"/>
    </location>
</feature>
<proteinExistence type="predicted"/>
<feature type="domain" description="RNB" evidence="2">
    <location>
        <begin position="298"/>
        <end position="687"/>
    </location>
</feature>
<dbReference type="EMBL" id="CAXDID020000358">
    <property type="protein sequence ID" value="CAL6081946.1"/>
    <property type="molecule type" value="Genomic_DNA"/>
</dbReference>
<dbReference type="Proteomes" id="UP001642409">
    <property type="component" value="Unassembled WGS sequence"/>
</dbReference>
<keyword evidence="5" id="KW-1185">Reference proteome</keyword>
<dbReference type="GO" id="GO:0003723">
    <property type="term" value="F:RNA binding"/>
    <property type="evidence" value="ECO:0007669"/>
    <property type="project" value="InterPro"/>
</dbReference>
<dbReference type="PANTHER" id="PTHR23355">
    <property type="entry name" value="RIBONUCLEASE"/>
    <property type="match status" value="1"/>
</dbReference>
<name>A0AA86NH56_9EUKA</name>
<dbReference type="InterPro" id="IPR001900">
    <property type="entry name" value="RNase_II/R"/>
</dbReference>
<dbReference type="SUPFAM" id="SSF50249">
    <property type="entry name" value="Nucleic acid-binding proteins"/>
    <property type="match status" value="2"/>
</dbReference>
<sequence>MSIVKKNKYQQQPTTTTQTQANKTQSTTSARPYAVTTGFANYFSDDRIKHLIEQGIILTGKLNITPSGYRQGFVETDKGPIVIPETHNLNRAYHGDIVAVMMIESEQTDTKLVDWQLNKEDQETTYSRGRQIGTVVGVLTPAQEELIVECLPAMIQKSQGLLLQPLDRRYPVIEVHNSLTKQPAANQCFNVKIGMWLQQMQQPSGDVISTGRVIELKELDSICDFTLQTVGMPYNYPNSKPLDEKIVEQLKEAEQQLLDDCNLPRDKVFELSQSTLLDIQSLVSHLNTRKHIFDIQRRKMFTDKMVFTIDPDTAKDFDDSTHIDLVCGQRLVSFKELSEMDEEQQEQTLKQVTGYEVGVHIADVTHYVEADSLLDQTAQTSTTSVYITDRCCPMFPYALADGLCSLNPAVPRYTYSVVFRLNKNAELIKQSVWFGRGLIVSYARLDYVCAQSMIDKSITKDDLQETTFFNRWPCSKTYHTAVIKAVQTMNDIALKLRKQRESCGALQLATEEIRWRVNGNMEVKVIKPEAAGDAHHLIEEFMVIANSLVAMRLVASFPLCPVLRQHPAPKAEFEYTQALTDLKLGKLDMQNGFKLCRSLEAITKQWQALHKIEAGVCDKHMYAQSVINTFYMSNGLMRARYLAGMSNTDSLMAHWGIHSQLYMHFTSPIRRYADDMCHRMLTACLELQDNILDFEAYRKTPEYPYLPHELVIQEVESIYKYSLCLPPMDFRKLCDKLFPISDDVSAETKQKGKKVSDLVDQVTGKELDINLKSEKTKQKLFKAIDQIVEGQDFDIIQDDIFQAQDINKGSLAYNILEKCKSFVESKLNTTVDMMRLQLTKCNQLAQAAEQAEDLHHQMMLYHMINNLKAIDPKTKRAHIQTKCVLTSAKKGALFLIPEYDMTFKVMEEAGTVSATTFSFELSKEEPLNKQEGHAEKSHCEFELLKPFDIKLVCAPEVVGGVEVWMI</sequence>
<dbReference type="GO" id="GO:0000175">
    <property type="term" value="F:3'-5'-RNA exonuclease activity"/>
    <property type="evidence" value="ECO:0007669"/>
    <property type="project" value="TreeGrafter"/>
</dbReference>
<gene>
    <name evidence="4" type="ORF">HINF_LOCUS60738</name>
    <name evidence="3" type="ORF">HINF_LOCUS7482</name>
</gene>
<dbReference type="Gene3D" id="2.40.50.690">
    <property type="match status" value="1"/>
</dbReference>
<dbReference type="SMART" id="SM00955">
    <property type="entry name" value="RNB"/>
    <property type="match status" value="1"/>
</dbReference>
<dbReference type="EMBL" id="CATOUU010000187">
    <property type="protein sequence ID" value="CAI9919837.1"/>
    <property type="molecule type" value="Genomic_DNA"/>
</dbReference>
<comment type="caution">
    <text evidence="3">The sequence shown here is derived from an EMBL/GenBank/DDBJ whole genome shotgun (WGS) entry which is preliminary data.</text>
</comment>
<organism evidence="3">
    <name type="scientific">Hexamita inflata</name>
    <dbReference type="NCBI Taxonomy" id="28002"/>
    <lineage>
        <taxon>Eukaryota</taxon>
        <taxon>Metamonada</taxon>
        <taxon>Diplomonadida</taxon>
        <taxon>Hexamitidae</taxon>
        <taxon>Hexamitinae</taxon>
        <taxon>Hexamita</taxon>
    </lineage>
</organism>
<evidence type="ECO:0000259" key="2">
    <source>
        <dbReference type="SMART" id="SM00955"/>
    </source>
</evidence>
<dbReference type="InterPro" id="IPR012340">
    <property type="entry name" value="NA-bd_OB-fold"/>
</dbReference>
<evidence type="ECO:0000256" key="1">
    <source>
        <dbReference type="SAM" id="MobiDB-lite"/>
    </source>
</evidence>
<dbReference type="InterPro" id="IPR050180">
    <property type="entry name" value="RNR_Ribonuclease"/>
</dbReference>
<evidence type="ECO:0000313" key="5">
    <source>
        <dbReference type="Proteomes" id="UP001642409"/>
    </source>
</evidence>